<dbReference type="InterPro" id="IPR002528">
    <property type="entry name" value="MATE_fam"/>
</dbReference>
<feature type="transmembrane region" description="Helical" evidence="6">
    <location>
        <begin position="172"/>
        <end position="190"/>
    </location>
</feature>
<reference evidence="7" key="2">
    <citation type="submission" date="2015-06" db="UniProtKB">
        <authorList>
            <consortium name="EnsemblPlants"/>
        </authorList>
    </citation>
    <scope>IDENTIFICATION</scope>
</reference>
<reference evidence="8" key="1">
    <citation type="submission" date="2013-06" db="EMBL/GenBank/DDBJ databases">
        <authorList>
            <person name="Zhao Q."/>
        </authorList>
    </citation>
    <scope>NUCLEOTIDE SEQUENCE</scope>
    <source>
        <strain evidence="8">cv. W1943</strain>
    </source>
</reference>
<keyword evidence="4 6" id="KW-1133">Transmembrane helix</keyword>
<evidence type="ECO:0000256" key="2">
    <source>
        <dbReference type="ARBA" id="ARBA00010199"/>
    </source>
</evidence>
<feature type="transmembrane region" description="Helical" evidence="6">
    <location>
        <begin position="216"/>
        <end position="245"/>
    </location>
</feature>
<keyword evidence="8" id="KW-1185">Reference proteome</keyword>
<feature type="transmembrane region" description="Helical" evidence="6">
    <location>
        <begin position="308"/>
        <end position="332"/>
    </location>
</feature>
<evidence type="ECO:0000313" key="8">
    <source>
        <dbReference type="Proteomes" id="UP000008022"/>
    </source>
</evidence>
<protein>
    <recommendedName>
        <fullName evidence="6">Protein DETOXIFICATION</fullName>
    </recommendedName>
    <alternativeName>
        <fullName evidence="6">Multidrug and toxic compound extrusion protein</fullName>
    </alternativeName>
</protein>
<dbReference type="GO" id="GO:0015297">
    <property type="term" value="F:antiporter activity"/>
    <property type="evidence" value="ECO:0007669"/>
    <property type="project" value="InterPro"/>
</dbReference>
<evidence type="ECO:0000256" key="5">
    <source>
        <dbReference type="ARBA" id="ARBA00023136"/>
    </source>
</evidence>
<feature type="transmembrane region" description="Helical" evidence="6">
    <location>
        <begin position="127"/>
        <end position="151"/>
    </location>
</feature>
<dbReference type="eggNOG" id="KOG1347">
    <property type="taxonomic scope" value="Eukaryota"/>
</dbReference>
<dbReference type="CDD" id="cd13136">
    <property type="entry name" value="MATE_DinF_like"/>
    <property type="match status" value="1"/>
</dbReference>
<comment type="caution">
    <text evidence="6">Lacks conserved residue(s) required for the propagation of feature annotation.</text>
</comment>
<dbReference type="PANTHER" id="PTHR42893">
    <property type="entry name" value="PROTEIN DETOXIFICATION 44, CHLOROPLASTIC-RELATED"/>
    <property type="match status" value="1"/>
</dbReference>
<name>A0A0E0NRL5_ORYRU</name>
<dbReference type="Gramene" id="ORUFI03G08530.1">
    <property type="protein sequence ID" value="ORUFI03G08530.1"/>
    <property type="gene ID" value="ORUFI03G08530"/>
</dbReference>
<dbReference type="AlphaFoldDB" id="A0A0E0NRL5"/>
<dbReference type="Pfam" id="PF01554">
    <property type="entry name" value="MatE"/>
    <property type="match status" value="2"/>
</dbReference>
<feature type="transmembrane region" description="Helical" evidence="6">
    <location>
        <begin position="439"/>
        <end position="456"/>
    </location>
</feature>
<dbReference type="GO" id="GO:0016020">
    <property type="term" value="C:membrane"/>
    <property type="evidence" value="ECO:0007669"/>
    <property type="project" value="UniProtKB-SubCell"/>
</dbReference>
<dbReference type="InterPro" id="IPR044644">
    <property type="entry name" value="DinF-like"/>
</dbReference>
<dbReference type="OMA" id="NPSDQGC"/>
<accession>A0A0E0NRL5</accession>
<dbReference type="GO" id="GO:0042910">
    <property type="term" value="F:xenobiotic transmembrane transporter activity"/>
    <property type="evidence" value="ECO:0007669"/>
    <property type="project" value="InterPro"/>
</dbReference>
<dbReference type="PANTHER" id="PTHR42893:SF4">
    <property type="entry name" value="PROTEIN DETOXIFICATION 42"/>
    <property type="match status" value="1"/>
</dbReference>
<comment type="similarity">
    <text evidence="2 6">Belongs to the multi antimicrobial extrusion (MATE) (TC 2.A.66.1) family.</text>
</comment>
<evidence type="ECO:0000256" key="4">
    <source>
        <dbReference type="ARBA" id="ARBA00022989"/>
    </source>
</evidence>
<feature type="transmembrane region" description="Helical" evidence="6">
    <location>
        <begin position="344"/>
        <end position="365"/>
    </location>
</feature>
<feature type="transmembrane region" description="Helical" evidence="6">
    <location>
        <begin position="266"/>
        <end position="288"/>
    </location>
</feature>
<dbReference type="Proteomes" id="UP000008022">
    <property type="component" value="Unassembled WGS sequence"/>
</dbReference>
<dbReference type="NCBIfam" id="TIGR00797">
    <property type="entry name" value="matE"/>
    <property type="match status" value="1"/>
</dbReference>
<evidence type="ECO:0000256" key="3">
    <source>
        <dbReference type="ARBA" id="ARBA00022692"/>
    </source>
</evidence>
<comment type="subcellular location">
    <subcellularLocation>
        <location evidence="1">Membrane</location>
        <topology evidence="1">Multi-pass membrane protein</topology>
    </subcellularLocation>
</comment>
<dbReference type="HOGENOM" id="CLU_012893_16_2_1"/>
<proteinExistence type="inferred from homology"/>
<feature type="transmembrane region" description="Helical" evidence="6">
    <location>
        <begin position="414"/>
        <end position="433"/>
    </location>
</feature>
<evidence type="ECO:0000256" key="1">
    <source>
        <dbReference type="ARBA" id="ARBA00004141"/>
    </source>
</evidence>
<evidence type="ECO:0000256" key="6">
    <source>
        <dbReference type="RuleBase" id="RU004914"/>
    </source>
</evidence>
<evidence type="ECO:0000313" key="7">
    <source>
        <dbReference type="EnsemblPlants" id="ORUFI03G08530.1"/>
    </source>
</evidence>
<organism evidence="7 8">
    <name type="scientific">Oryza rufipogon</name>
    <name type="common">Brownbeard rice</name>
    <name type="synonym">Asian wild rice</name>
    <dbReference type="NCBI Taxonomy" id="4529"/>
    <lineage>
        <taxon>Eukaryota</taxon>
        <taxon>Viridiplantae</taxon>
        <taxon>Streptophyta</taxon>
        <taxon>Embryophyta</taxon>
        <taxon>Tracheophyta</taxon>
        <taxon>Spermatophyta</taxon>
        <taxon>Magnoliopsida</taxon>
        <taxon>Liliopsida</taxon>
        <taxon>Poales</taxon>
        <taxon>Poaceae</taxon>
        <taxon>BOP clade</taxon>
        <taxon>Oryzoideae</taxon>
        <taxon>Oryzeae</taxon>
        <taxon>Oryzinae</taxon>
        <taxon>Oryza</taxon>
    </lineage>
</organism>
<keyword evidence="3 6" id="KW-0812">Transmembrane</keyword>
<sequence>MAGLKKMEEVTAAAAAVAASSTAEKRAAAVVVPDAALTMNGAAGAEEKTAAAAAAPEDLPAPAALSGWPRRVGLYLFVMNIRSVFKLDELGSEVLRIAVPASLALAADPLASLVDTAFIGRLGSVEIAAVGVSIAIFNQAVFLVFSAKFVLNIMGVKNDSPMLRPAVRYLTIRSLGAPAVLLSLAMQGVFRGFKDTKTPLYATVVGDAANIILDPILMFVCHMGVTGAAVAHVISQYLITMILLCRLIRQVDVIPPSLKSLKFGRFLGCGFLLLARVVAVTFCVTLASSLAARHGPTIMAAFQICCQLWLATSLLADGLAVAGQAVLASAFAKNDKGKVVVATSRVLQLSIVLGMGLTVVLGVGMKFGAGIFTKDIDVIDVIHKGIPFVAGTQTINSLAFVFDGINFGASDYTYSAYSMVGVAAISIPCLVYLSAHNGFIGIWIALTIYMSLRTIASTWRMGAARGPWVFLRK</sequence>
<dbReference type="EnsemblPlants" id="ORUFI03G08530.1">
    <property type="protein sequence ID" value="ORUFI03G08530.1"/>
    <property type="gene ID" value="ORUFI03G08530"/>
</dbReference>
<keyword evidence="5 6" id="KW-0472">Membrane</keyword>